<evidence type="ECO:0000313" key="9">
    <source>
        <dbReference type="EMBL" id="MFC5453641.1"/>
    </source>
</evidence>
<dbReference type="SUPFAM" id="SSF51445">
    <property type="entry name" value="(Trans)glycosidases"/>
    <property type="match status" value="1"/>
</dbReference>
<evidence type="ECO:0000256" key="7">
    <source>
        <dbReference type="SAM" id="SignalP"/>
    </source>
</evidence>
<dbReference type="InterPro" id="IPR011583">
    <property type="entry name" value="Chitinase_II/V-like_cat"/>
</dbReference>
<evidence type="ECO:0000259" key="8">
    <source>
        <dbReference type="PROSITE" id="PS51910"/>
    </source>
</evidence>
<evidence type="ECO:0000256" key="1">
    <source>
        <dbReference type="ARBA" id="ARBA00000822"/>
    </source>
</evidence>
<keyword evidence="3 5" id="KW-0378">Hydrolase</keyword>
<feature type="signal peptide" evidence="7">
    <location>
        <begin position="1"/>
        <end position="19"/>
    </location>
</feature>
<evidence type="ECO:0000256" key="4">
    <source>
        <dbReference type="ARBA" id="ARBA00023295"/>
    </source>
</evidence>
<dbReference type="InterPro" id="IPR001579">
    <property type="entry name" value="Glyco_hydro_18_chit_AS"/>
</dbReference>
<comment type="caution">
    <text evidence="9">The sequence shown here is derived from an EMBL/GenBank/DDBJ whole genome shotgun (WGS) entry which is preliminary data.</text>
</comment>
<keyword evidence="10" id="KW-1185">Reference proteome</keyword>
<feature type="chain" id="PRO_5046674607" description="chitinase" evidence="7">
    <location>
        <begin position="20"/>
        <end position="316"/>
    </location>
</feature>
<feature type="domain" description="GH18" evidence="8">
    <location>
        <begin position="21"/>
        <end position="316"/>
    </location>
</feature>
<accession>A0ABW0KL59</accession>
<evidence type="ECO:0000313" key="10">
    <source>
        <dbReference type="Proteomes" id="UP001596052"/>
    </source>
</evidence>
<comment type="catalytic activity">
    <reaction evidence="1">
        <text>Random endo-hydrolysis of N-acetyl-beta-D-glucosaminide (1-&gt;4)-beta-linkages in chitin and chitodextrins.</text>
        <dbReference type="EC" id="3.2.1.14"/>
    </reaction>
</comment>
<dbReference type="GO" id="GO:0016787">
    <property type="term" value="F:hydrolase activity"/>
    <property type="evidence" value="ECO:0007669"/>
    <property type="project" value="UniProtKB-KW"/>
</dbReference>
<dbReference type="SMART" id="SM00636">
    <property type="entry name" value="Glyco_18"/>
    <property type="match status" value="1"/>
</dbReference>
<dbReference type="Pfam" id="PF00704">
    <property type="entry name" value="Glyco_hydro_18"/>
    <property type="match status" value="1"/>
</dbReference>
<keyword evidence="4 5" id="KW-0326">Glycosidase</keyword>
<dbReference type="EC" id="3.2.1.14" evidence="2"/>
<dbReference type="PROSITE" id="PS51910">
    <property type="entry name" value="GH18_2"/>
    <property type="match status" value="1"/>
</dbReference>
<dbReference type="Gene3D" id="3.40.5.30">
    <property type="entry name" value="(Trans)glycosidases - domain 2"/>
    <property type="match status" value="1"/>
</dbReference>
<reference evidence="10" key="1">
    <citation type="journal article" date="2019" name="Int. J. Syst. Evol. Microbiol.">
        <title>The Global Catalogue of Microorganisms (GCM) 10K type strain sequencing project: providing services to taxonomists for standard genome sequencing and annotation.</title>
        <authorList>
            <consortium name="The Broad Institute Genomics Platform"/>
            <consortium name="The Broad Institute Genome Sequencing Center for Infectious Disease"/>
            <person name="Wu L."/>
            <person name="Ma J."/>
        </authorList>
    </citation>
    <scope>NUCLEOTIDE SEQUENCE [LARGE SCALE GENOMIC DNA]</scope>
    <source>
        <strain evidence="10">CGMCC 4.1469</strain>
    </source>
</reference>
<keyword evidence="7" id="KW-0732">Signal</keyword>
<dbReference type="PROSITE" id="PS01095">
    <property type="entry name" value="GH18_1"/>
    <property type="match status" value="1"/>
</dbReference>
<dbReference type="Proteomes" id="UP001596052">
    <property type="component" value="Unassembled WGS sequence"/>
</dbReference>
<dbReference type="InterPro" id="IPR001223">
    <property type="entry name" value="Glyco_hydro18_cat"/>
</dbReference>
<dbReference type="RefSeq" id="WP_377162910.1">
    <property type="nucleotide sequence ID" value="NZ_JBHSMQ010000001.1"/>
</dbReference>
<evidence type="ECO:0000256" key="6">
    <source>
        <dbReference type="RuleBase" id="RU004453"/>
    </source>
</evidence>
<dbReference type="InterPro" id="IPR050314">
    <property type="entry name" value="Glycosyl_Hydrlase_18"/>
</dbReference>
<dbReference type="PANTHER" id="PTHR11177:SF317">
    <property type="entry name" value="CHITINASE 12-RELATED"/>
    <property type="match status" value="1"/>
</dbReference>
<dbReference type="InterPro" id="IPR017853">
    <property type="entry name" value="GH"/>
</dbReference>
<name>A0ABW0KL59_9BACT</name>
<comment type="similarity">
    <text evidence="6">Belongs to the glycosyl hydrolase 18 family.</text>
</comment>
<sequence length="316" mass="34422">MKILRLIATMLLAAVSLQAQPRIVAYAPNWIGLKTFVPQIDFAKLTHINIAFENPADADGALSFQPDNESLIRQAHAHGVKVLVSLGGGSASEDASRRKAWFDLISTTKRKGFIAQLAAYVSTHDLDGLDVDLEGPAINRDYAPFIQELSAALKPKGKFLTAALSKGYGGKDVPDAALACFDFINVMAYDATGPWQPDRPGPHSSLEFAQGSVDYWLRRGLPKAKLVLGVPFYGWGFGKAFRQQEYRYADLIRQYPKAVTDDQVGDTIWHNGIPTMQAKARLVLDQGLGGVMIWSLNSDAPGESSLLSVLHGALQK</sequence>
<dbReference type="EMBL" id="JBHSMQ010000001">
    <property type="protein sequence ID" value="MFC5453641.1"/>
    <property type="molecule type" value="Genomic_DNA"/>
</dbReference>
<evidence type="ECO:0000256" key="5">
    <source>
        <dbReference type="RuleBase" id="RU000489"/>
    </source>
</evidence>
<evidence type="ECO:0000256" key="2">
    <source>
        <dbReference type="ARBA" id="ARBA00012729"/>
    </source>
</evidence>
<proteinExistence type="inferred from homology"/>
<dbReference type="PANTHER" id="PTHR11177">
    <property type="entry name" value="CHITINASE"/>
    <property type="match status" value="1"/>
</dbReference>
<gene>
    <name evidence="9" type="ORF">ACFQDI_02135</name>
</gene>
<dbReference type="Gene3D" id="3.20.20.80">
    <property type="entry name" value="Glycosidases"/>
    <property type="match status" value="1"/>
</dbReference>
<evidence type="ECO:0000256" key="3">
    <source>
        <dbReference type="ARBA" id="ARBA00022801"/>
    </source>
</evidence>
<organism evidence="9 10">
    <name type="scientific">Prosthecobacter fluviatilis</name>
    <dbReference type="NCBI Taxonomy" id="445931"/>
    <lineage>
        <taxon>Bacteria</taxon>
        <taxon>Pseudomonadati</taxon>
        <taxon>Verrucomicrobiota</taxon>
        <taxon>Verrucomicrobiia</taxon>
        <taxon>Verrucomicrobiales</taxon>
        <taxon>Verrucomicrobiaceae</taxon>
        <taxon>Prosthecobacter</taxon>
    </lineage>
</organism>
<protein>
    <recommendedName>
        <fullName evidence="2">chitinase</fullName>
        <ecNumber evidence="2">3.2.1.14</ecNumber>
    </recommendedName>
</protein>